<gene>
    <name evidence="1" type="ORF">CGS50_013710</name>
</gene>
<name>A0A2J4JKC1_9FIRM</name>
<reference evidence="1 2" key="1">
    <citation type="journal article" date="2017" name="Front. Microbiol.">
        <title>New Insights into the Diversity of the Genus Faecalibacterium.</title>
        <authorList>
            <person name="Benevides L."/>
            <person name="Burman S."/>
            <person name="Martin R."/>
            <person name="Robert V."/>
            <person name="Thomas M."/>
            <person name="Miquel S."/>
            <person name="Chain F."/>
            <person name="Sokol H."/>
            <person name="Bermudez-Humaran L.G."/>
            <person name="Morrison M."/>
            <person name="Langella P."/>
            <person name="Azevedo V.A."/>
            <person name="Chatel J.M."/>
            <person name="Soares S."/>
        </authorList>
    </citation>
    <scope>NUCLEOTIDE SEQUENCE [LARGE SCALE GENOMIC DNA]</scope>
    <source>
        <strain evidence="1 2">CNCM I 4542</strain>
    </source>
</reference>
<dbReference type="EMBL" id="NMTS02000102">
    <property type="protein sequence ID" value="PLK28312.1"/>
    <property type="molecule type" value="Genomic_DNA"/>
</dbReference>
<dbReference type="Pfam" id="PF00005">
    <property type="entry name" value="ABC_tran"/>
    <property type="match status" value="1"/>
</dbReference>
<dbReference type="GO" id="GO:0016887">
    <property type="term" value="F:ATP hydrolysis activity"/>
    <property type="evidence" value="ECO:0007669"/>
    <property type="project" value="InterPro"/>
</dbReference>
<proteinExistence type="predicted"/>
<dbReference type="SUPFAM" id="SSF52540">
    <property type="entry name" value="P-loop containing nucleoside triphosphate hydrolases"/>
    <property type="match status" value="1"/>
</dbReference>
<dbReference type="AlphaFoldDB" id="A0A2J4JKC1"/>
<comment type="caution">
    <text evidence="1">The sequence shown here is derived from an EMBL/GenBank/DDBJ whole genome shotgun (WGS) entry which is preliminary data.</text>
</comment>
<dbReference type="GO" id="GO:0005524">
    <property type="term" value="F:ATP binding"/>
    <property type="evidence" value="ECO:0007669"/>
    <property type="project" value="InterPro"/>
</dbReference>
<evidence type="ECO:0000313" key="2">
    <source>
        <dbReference type="Proteomes" id="UP000221015"/>
    </source>
</evidence>
<accession>A0A2J4JKC1</accession>
<dbReference type="RefSeq" id="WP_097774503.1">
    <property type="nucleotide sequence ID" value="NZ_NMTS02000102.1"/>
</dbReference>
<sequence length="81" mass="8663">MVWFALNLGCSGCGKSTLLRIISQLDSPTSGTVEIDGQQIKAADTPVIQLVDGYFTAPETPGIGVDFTDHVLEHSDVETVR</sequence>
<dbReference type="InterPro" id="IPR003439">
    <property type="entry name" value="ABC_transporter-like_ATP-bd"/>
</dbReference>
<organism evidence="1 2">
    <name type="scientific">Faecalibacterium prausnitzii</name>
    <dbReference type="NCBI Taxonomy" id="853"/>
    <lineage>
        <taxon>Bacteria</taxon>
        <taxon>Bacillati</taxon>
        <taxon>Bacillota</taxon>
        <taxon>Clostridia</taxon>
        <taxon>Eubacteriales</taxon>
        <taxon>Oscillospiraceae</taxon>
        <taxon>Faecalibacterium</taxon>
    </lineage>
</organism>
<dbReference type="InterPro" id="IPR027417">
    <property type="entry name" value="P-loop_NTPase"/>
</dbReference>
<dbReference type="Proteomes" id="UP000221015">
    <property type="component" value="Unassembled WGS sequence"/>
</dbReference>
<evidence type="ECO:0000313" key="1">
    <source>
        <dbReference type="EMBL" id="PLK28312.1"/>
    </source>
</evidence>
<dbReference type="Gene3D" id="3.40.50.300">
    <property type="entry name" value="P-loop containing nucleotide triphosphate hydrolases"/>
    <property type="match status" value="1"/>
</dbReference>
<protein>
    <submittedName>
        <fullName evidence="1">Uncharacterized protein</fullName>
    </submittedName>
</protein>